<dbReference type="EMBL" id="LR134363">
    <property type="protein sequence ID" value="VEG73778.1"/>
    <property type="molecule type" value="Genomic_DNA"/>
</dbReference>
<evidence type="ECO:0000256" key="1">
    <source>
        <dbReference type="SAM" id="MobiDB-lite"/>
    </source>
</evidence>
<sequence length="175" mass="18970">MPQHSVLTGSSPDCRRQAQAAVSASSTPDLAHTASLIEDILTGVRATPADRRAIADHITGRRQLEAAGAPPQDSWTLTTSLAQAWQAYSQRANLSAGVLLRVLEGVCGIVTQHLDTETAITILRDAREEATPEQVEDLVRWLEREDIWDPAATAAQVRAAWIAYRDQHLGRSATA</sequence>
<proteinExistence type="predicted"/>
<reference evidence="2 3" key="1">
    <citation type="submission" date="2018-12" db="EMBL/GenBank/DDBJ databases">
        <authorList>
            <consortium name="Pathogen Informatics"/>
        </authorList>
    </citation>
    <scope>NUCLEOTIDE SEQUENCE [LARGE SCALE GENOMIC DNA]</scope>
    <source>
        <strain evidence="2 3">NCTC11923</strain>
    </source>
</reference>
<gene>
    <name evidence="2" type="ORF">NCTC11923_00390</name>
</gene>
<feature type="compositionally biased region" description="Polar residues" evidence="1">
    <location>
        <begin position="1"/>
        <end position="11"/>
    </location>
</feature>
<keyword evidence="3" id="KW-1185">Reference proteome</keyword>
<evidence type="ECO:0000313" key="3">
    <source>
        <dbReference type="Proteomes" id="UP000276899"/>
    </source>
</evidence>
<name>A0A3S4WFH1_9ACTO</name>
<dbReference type="STRING" id="1278298.GCA_000428685_02359"/>
<accession>A0A3S4WFH1</accession>
<dbReference type="KEGG" id="asla:NCTC11923_00390"/>
<evidence type="ECO:0000313" key="2">
    <source>
        <dbReference type="EMBL" id="VEG73778.1"/>
    </source>
</evidence>
<dbReference type="RefSeq" id="WP_026428172.1">
    <property type="nucleotide sequence ID" value="NZ_CBCRWE010000038.1"/>
</dbReference>
<protein>
    <submittedName>
        <fullName evidence="2">Uncharacterized protein</fullName>
    </submittedName>
</protein>
<dbReference type="AlphaFoldDB" id="A0A3S4WFH1"/>
<feature type="compositionally biased region" description="Low complexity" evidence="1">
    <location>
        <begin position="17"/>
        <end position="26"/>
    </location>
</feature>
<feature type="region of interest" description="Disordered" evidence="1">
    <location>
        <begin position="1"/>
        <end position="26"/>
    </location>
</feature>
<dbReference type="Proteomes" id="UP000276899">
    <property type="component" value="Chromosome"/>
</dbReference>
<organism evidence="2 3">
    <name type="scientific">Actinomyces slackii</name>
    <dbReference type="NCBI Taxonomy" id="52774"/>
    <lineage>
        <taxon>Bacteria</taxon>
        <taxon>Bacillati</taxon>
        <taxon>Actinomycetota</taxon>
        <taxon>Actinomycetes</taxon>
        <taxon>Actinomycetales</taxon>
        <taxon>Actinomycetaceae</taxon>
        <taxon>Actinomyces</taxon>
    </lineage>
</organism>